<feature type="compositionally biased region" description="Basic and acidic residues" evidence="1">
    <location>
        <begin position="383"/>
        <end position="397"/>
    </location>
</feature>
<feature type="region of interest" description="Disordered" evidence="1">
    <location>
        <begin position="332"/>
        <end position="356"/>
    </location>
</feature>
<dbReference type="InterPro" id="IPR027417">
    <property type="entry name" value="P-loop_NTPase"/>
</dbReference>
<reference evidence="3 4" key="1">
    <citation type="journal article" date="2018" name="Evol. Lett.">
        <title>Horizontal gene cluster transfer increased hallucinogenic mushroom diversity.</title>
        <authorList>
            <person name="Reynolds H.T."/>
            <person name="Vijayakumar V."/>
            <person name="Gluck-Thaler E."/>
            <person name="Korotkin H.B."/>
            <person name="Matheny P.B."/>
            <person name="Slot J.C."/>
        </authorList>
    </citation>
    <scope>NUCLEOTIDE SEQUENCE [LARGE SCALE GENOMIC DNA]</scope>
    <source>
        <strain evidence="3 4">2629</strain>
    </source>
</reference>
<dbReference type="OrthoDB" id="8954335at2759"/>
<proteinExistence type="predicted"/>
<dbReference type="InterPro" id="IPR006073">
    <property type="entry name" value="GTP-bd"/>
</dbReference>
<sequence length="397" mass="44588">MSMAAAGEKIRVAFLPPSSQRLAVSPSLYLTSIAALSSIHTNTRIMVDEYTRFRFEGKVSIRPWSWEEHPDRYDVATILLVGPTGSGKSSFIEALSGDGASMGISSDQLEGFTKTLTPYELINAGFGNSYSTRDTICLVDTPGFSDSTISEFEIIDMVKKWMKTHQIEEINHIMYFSSITDKRLPGSRKTTMEMVKALIKLGRLEVLHKANEGSLSIITTMWDTLWTDRARSQAESHFTQLTDDIWKDFISDGTYIAKFHNTTSSAFQILDQSRTHWGVAYGDAFATRNDEHPLRETAYGRFLYRDLVDRITSGKEQKQALELELSLMGADAEESAKGNGSGADDEQGGYDDLTRLIRERLEESERTLKRFEEQLIEFGEPPEGLKVDSDKEGVSHK</sequence>
<feature type="region of interest" description="Disordered" evidence="1">
    <location>
        <begin position="373"/>
        <end position="397"/>
    </location>
</feature>
<gene>
    <name evidence="3" type="ORF">CVT24_007632</name>
</gene>
<dbReference type="AlphaFoldDB" id="A0A409W564"/>
<dbReference type="EMBL" id="NHTK01005805">
    <property type="protein sequence ID" value="PPQ73646.1"/>
    <property type="molecule type" value="Genomic_DNA"/>
</dbReference>
<dbReference type="Proteomes" id="UP000284842">
    <property type="component" value="Unassembled WGS sequence"/>
</dbReference>
<comment type="caution">
    <text evidence="3">The sequence shown here is derived from an EMBL/GenBank/DDBJ whole genome shotgun (WGS) entry which is preliminary data.</text>
</comment>
<dbReference type="Pfam" id="PF01926">
    <property type="entry name" value="MMR_HSR1"/>
    <property type="match status" value="1"/>
</dbReference>
<dbReference type="InParanoid" id="A0A409W564"/>
<dbReference type="CDD" id="cd00882">
    <property type="entry name" value="Ras_like_GTPase"/>
    <property type="match status" value="1"/>
</dbReference>
<evidence type="ECO:0000256" key="1">
    <source>
        <dbReference type="SAM" id="MobiDB-lite"/>
    </source>
</evidence>
<accession>A0A409W564</accession>
<evidence type="ECO:0000259" key="2">
    <source>
        <dbReference type="Pfam" id="PF01926"/>
    </source>
</evidence>
<dbReference type="Gene3D" id="3.40.50.300">
    <property type="entry name" value="P-loop containing nucleotide triphosphate hydrolases"/>
    <property type="match status" value="1"/>
</dbReference>
<evidence type="ECO:0000313" key="4">
    <source>
        <dbReference type="Proteomes" id="UP000284842"/>
    </source>
</evidence>
<keyword evidence="4" id="KW-1185">Reference proteome</keyword>
<dbReference type="GO" id="GO:0005525">
    <property type="term" value="F:GTP binding"/>
    <property type="evidence" value="ECO:0007669"/>
    <property type="project" value="InterPro"/>
</dbReference>
<name>A0A409W564_9AGAR</name>
<feature type="domain" description="G" evidence="2">
    <location>
        <begin position="78"/>
        <end position="171"/>
    </location>
</feature>
<organism evidence="3 4">
    <name type="scientific">Panaeolus cyanescens</name>
    <dbReference type="NCBI Taxonomy" id="181874"/>
    <lineage>
        <taxon>Eukaryota</taxon>
        <taxon>Fungi</taxon>
        <taxon>Dikarya</taxon>
        <taxon>Basidiomycota</taxon>
        <taxon>Agaricomycotina</taxon>
        <taxon>Agaricomycetes</taxon>
        <taxon>Agaricomycetidae</taxon>
        <taxon>Agaricales</taxon>
        <taxon>Agaricineae</taxon>
        <taxon>Galeropsidaceae</taxon>
        <taxon>Panaeolus</taxon>
    </lineage>
</organism>
<dbReference type="SUPFAM" id="SSF52540">
    <property type="entry name" value="P-loop containing nucleoside triphosphate hydrolases"/>
    <property type="match status" value="1"/>
</dbReference>
<protein>
    <recommendedName>
        <fullName evidence="2">G domain-containing protein</fullName>
    </recommendedName>
</protein>
<evidence type="ECO:0000313" key="3">
    <source>
        <dbReference type="EMBL" id="PPQ73646.1"/>
    </source>
</evidence>
<dbReference type="STRING" id="181874.A0A409W564"/>